<dbReference type="RefSeq" id="XP_030839791.1">
    <property type="nucleotide sequence ID" value="XM_030983931.1"/>
</dbReference>
<dbReference type="Gene3D" id="3.40.50.300">
    <property type="entry name" value="P-loop containing nucleotide triphosphate hydrolases"/>
    <property type="match status" value="1"/>
</dbReference>
<protein>
    <recommendedName>
        <fullName evidence="3">Sulfotransferase</fullName>
    </recommendedName>
</protein>
<evidence type="ECO:0008006" key="3">
    <source>
        <dbReference type="Google" id="ProtNLM"/>
    </source>
</evidence>
<keyword evidence="2" id="KW-1185">Reference proteome</keyword>
<evidence type="ECO:0000313" key="1">
    <source>
        <dbReference type="EnsemblMetazoa" id="XP_030839791"/>
    </source>
</evidence>
<dbReference type="GeneID" id="115918100"/>
<reference evidence="1" key="2">
    <citation type="submission" date="2021-01" db="UniProtKB">
        <authorList>
            <consortium name="EnsemblMetazoa"/>
        </authorList>
    </citation>
    <scope>IDENTIFICATION</scope>
</reference>
<dbReference type="KEGG" id="spu:115918100"/>
<sequence>MLANLCEKRGEKRWKNYDKVRVLLFSGIVDEITIIKDVGYKTLRVIMWCVPRSISTAIAKCFSFVDNTEVWFEPYCLAFFQDFMLKNMGVPLPRSYDDFKLEAFFTQMGAMLKGTPMEHLFTPEKIDGSLFIRDGVTRQLDDPSEKPIFIKDMAYGITGYLDLLPKKETGFKHTFLLRDPERMFPSWRNLLMAQMAQMPTPGQKPIDPDTFDMTTDVPFMMPGYTYKCQYDLWKHVKENLDPNPVVIDVDELLSNPAEMLPKYFEACGMPWDAKYLQWEGAPDIVKKWRCLFPMSGTKADDIVGVTHKNALESSAFRASKPKIPRSEMTPDTIKAIDATVDYYKEMAETRIKL</sequence>
<dbReference type="SUPFAM" id="SSF52540">
    <property type="entry name" value="P-loop containing nucleoside triphosphate hydrolases"/>
    <property type="match status" value="1"/>
</dbReference>
<dbReference type="PANTHER" id="PTHR48312:SF1">
    <property type="entry name" value="SULFOTRANSFERASE"/>
    <property type="match status" value="1"/>
</dbReference>
<dbReference type="EnsemblMetazoa" id="XM_030983931">
    <property type="protein sequence ID" value="XP_030839791"/>
    <property type="gene ID" value="LOC115918100"/>
</dbReference>
<reference evidence="2" key="1">
    <citation type="submission" date="2015-02" db="EMBL/GenBank/DDBJ databases">
        <title>Genome sequencing for Strongylocentrotus purpuratus.</title>
        <authorList>
            <person name="Murali S."/>
            <person name="Liu Y."/>
            <person name="Vee V."/>
            <person name="English A."/>
            <person name="Wang M."/>
            <person name="Skinner E."/>
            <person name="Han Y."/>
            <person name="Muzny D.M."/>
            <person name="Worley K.C."/>
            <person name="Gibbs R.A."/>
        </authorList>
    </citation>
    <scope>NUCLEOTIDE SEQUENCE</scope>
</reference>
<dbReference type="PANTHER" id="PTHR48312">
    <property type="match status" value="1"/>
</dbReference>
<proteinExistence type="predicted"/>
<dbReference type="AlphaFoldDB" id="A0A7M7NPI3"/>
<evidence type="ECO:0000313" key="2">
    <source>
        <dbReference type="Proteomes" id="UP000007110"/>
    </source>
</evidence>
<organism evidence="1 2">
    <name type="scientific">Strongylocentrotus purpuratus</name>
    <name type="common">Purple sea urchin</name>
    <dbReference type="NCBI Taxonomy" id="7668"/>
    <lineage>
        <taxon>Eukaryota</taxon>
        <taxon>Metazoa</taxon>
        <taxon>Echinodermata</taxon>
        <taxon>Eleutherozoa</taxon>
        <taxon>Echinozoa</taxon>
        <taxon>Echinoidea</taxon>
        <taxon>Euechinoidea</taxon>
        <taxon>Echinacea</taxon>
        <taxon>Camarodonta</taxon>
        <taxon>Echinidea</taxon>
        <taxon>Strongylocentrotidae</taxon>
        <taxon>Strongylocentrotus</taxon>
    </lineage>
</organism>
<accession>A0A7M7NPI3</accession>
<dbReference type="InParanoid" id="A0A7M7NPI3"/>
<name>A0A7M7NPI3_STRPU</name>
<dbReference type="Proteomes" id="UP000007110">
    <property type="component" value="Unassembled WGS sequence"/>
</dbReference>
<dbReference type="OrthoDB" id="10014804at2759"/>
<dbReference type="OMA" id="FESSEFR"/>
<dbReference type="InterPro" id="IPR027417">
    <property type="entry name" value="P-loop_NTPase"/>
</dbReference>